<evidence type="ECO:0000256" key="3">
    <source>
        <dbReference type="ARBA" id="ARBA00022448"/>
    </source>
</evidence>
<feature type="transmembrane region" description="Helical" evidence="8">
    <location>
        <begin position="60"/>
        <end position="81"/>
    </location>
</feature>
<feature type="transmembrane region" description="Helical" evidence="8">
    <location>
        <begin position="410"/>
        <end position="429"/>
    </location>
</feature>
<keyword evidence="3 7" id="KW-0813">Transport</keyword>
<gene>
    <name evidence="10" type="ORF">INT46_010372</name>
</gene>
<name>A0A8H7RE96_9FUNG</name>
<keyword evidence="5 8" id="KW-1133">Transmembrane helix</keyword>
<evidence type="ECO:0000256" key="5">
    <source>
        <dbReference type="ARBA" id="ARBA00022989"/>
    </source>
</evidence>
<feature type="transmembrane region" description="Helical" evidence="8">
    <location>
        <begin position="12"/>
        <end position="35"/>
    </location>
</feature>
<evidence type="ECO:0000313" key="11">
    <source>
        <dbReference type="Proteomes" id="UP000650833"/>
    </source>
</evidence>
<dbReference type="Gene3D" id="1.20.1250.20">
    <property type="entry name" value="MFS general substrate transporter like domains"/>
    <property type="match status" value="1"/>
</dbReference>
<keyword evidence="11" id="KW-1185">Reference proteome</keyword>
<evidence type="ECO:0000259" key="9">
    <source>
        <dbReference type="PROSITE" id="PS50850"/>
    </source>
</evidence>
<keyword evidence="4 8" id="KW-0812">Transmembrane</keyword>
<proteinExistence type="inferred from homology"/>
<evidence type="ECO:0000256" key="2">
    <source>
        <dbReference type="ARBA" id="ARBA00010992"/>
    </source>
</evidence>
<dbReference type="OrthoDB" id="2544694at2759"/>
<dbReference type="InterPro" id="IPR020846">
    <property type="entry name" value="MFS_dom"/>
</dbReference>
<sequence length="523" mass="57345">MKIFKRLNVYNYYTNSSLVLAINLAAGLSIFFFGYDQGVMSGVNISPDYINIMGLQNNEALLGGVVAVYYAGTLIGALMGGSIGDKIGRIKTIILGCVIGIIGACLQTSAQNVAWMICSRIITGIGTGHLNAVVPVWSAETSHHTSRGAMLASEFTLNIFGVVVAYWLAYGLSYIEGGFRWRFPIAFQLIPLVILAIGINFFPESPRWLLKRGRTEEGLEILAALRGGGDPNHPDVVREYDDILTNIKQEESEGEPGYVSMLLKKDKLNIARRVHLSVWLQIIQELTGIGVITVYAPLVFTSAGFSERTAQLLSGVNNITYMLSTLVAVFTLDKWGRRFTLFYGAVCQGISLIMVAVLTKPEIMNQNPLGYGIAATVFTFLYTAFFGMTWLTVPWLYPVEIYPTKVRGKGGAYSVVGWSIGNALVMEITPPMIAGIGWITFLIFAAFNFIAIPIVWALYPETSNKTLEELDVVFSTKSLLVWNAEKELAAAKADDGFECDGKKDIFTHTTEKKEISESSSVSS</sequence>
<dbReference type="GO" id="GO:0016020">
    <property type="term" value="C:membrane"/>
    <property type="evidence" value="ECO:0007669"/>
    <property type="project" value="UniProtKB-SubCell"/>
</dbReference>
<dbReference type="GO" id="GO:0005351">
    <property type="term" value="F:carbohydrate:proton symporter activity"/>
    <property type="evidence" value="ECO:0007669"/>
    <property type="project" value="TreeGrafter"/>
</dbReference>
<dbReference type="Pfam" id="PF00083">
    <property type="entry name" value="Sugar_tr"/>
    <property type="match status" value="1"/>
</dbReference>
<dbReference type="SUPFAM" id="SSF103473">
    <property type="entry name" value="MFS general substrate transporter"/>
    <property type="match status" value="1"/>
</dbReference>
<feature type="transmembrane region" description="Helical" evidence="8">
    <location>
        <begin position="371"/>
        <end position="398"/>
    </location>
</feature>
<dbReference type="EMBL" id="JAEPRC010000119">
    <property type="protein sequence ID" value="KAG2208006.1"/>
    <property type="molecule type" value="Genomic_DNA"/>
</dbReference>
<comment type="similarity">
    <text evidence="2 7">Belongs to the major facilitator superfamily. Sugar transporter (TC 2.A.1.1) family.</text>
</comment>
<evidence type="ECO:0000256" key="1">
    <source>
        <dbReference type="ARBA" id="ARBA00004141"/>
    </source>
</evidence>
<feature type="transmembrane region" description="Helical" evidence="8">
    <location>
        <begin position="151"/>
        <end position="169"/>
    </location>
</feature>
<feature type="transmembrane region" description="Helical" evidence="8">
    <location>
        <begin position="312"/>
        <end position="332"/>
    </location>
</feature>
<feature type="transmembrane region" description="Helical" evidence="8">
    <location>
        <begin position="435"/>
        <end position="459"/>
    </location>
</feature>
<dbReference type="PANTHER" id="PTHR48022">
    <property type="entry name" value="PLASTIDIC GLUCOSE TRANSPORTER 4"/>
    <property type="match status" value="1"/>
</dbReference>
<comment type="caution">
    <text evidence="10">The sequence shown here is derived from an EMBL/GenBank/DDBJ whole genome shotgun (WGS) entry which is preliminary data.</text>
</comment>
<comment type="subcellular location">
    <subcellularLocation>
        <location evidence="1">Membrane</location>
        <topology evidence="1">Multi-pass membrane protein</topology>
    </subcellularLocation>
</comment>
<protein>
    <recommendedName>
        <fullName evidence="9">Major facilitator superfamily (MFS) profile domain-containing protein</fullName>
    </recommendedName>
</protein>
<evidence type="ECO:0000313" key="10">
    <source>
        <dbReference type="EMBL" id="KAG2208006.1"/>
    </source>
</evidence>
<evidence type="ECO:0000256" key="6">
    <source>
        <dbReference type="ARBA" id="ARBA00023136"/>
    </source>
</evidence>
<dbReference type="PRINTS" id="PR00171">
    <property type="entry name" value="SUGRTRNSPORT"/>
</dbReference>
<dbReference type="Proteomes" id="UP000650833">
    <property type="component" value="Unassembled WGS sequence"/>
</dbReference>
<feature type="transmembrane region" description="Helical" evidence="8">
    <location>
        <begin position="339"/>
        <end position="359"/>
    </location>
</feature>
<dbReference type="InterPro" id="IPR005829">
    <property type="entry name" value="Sugar_transporter_CS"/>
</dbReference>
<organism evidence="10 11">
    <name type="scientific">Mucor plumbeus</name>
    <dbReference type="NCBI Taxonomy" id="97098"/>
    <lineage>
        <taxon>Eukaryota</taxon>
        <taxon>Fungi</taxon>
        <taxon>Fungi incertae sedis</taxon>
        <taxon>Mucoromycota</taxon>
        <taxon>Mucoromycotina</taxon>
        <taxon>Mucoromycetes</taxon>
        <taxon>Mucorales</taxon>
        <taxon>Mucorineae</taxon>
        <taxon>Mucoraceae</taxon>
        <taxon>Mucor</taxon>
    </lineage>
</organism>
<evidence type="ECO:0000256" key="7">
    <source>
        <dbReference type="RuleBase" id="RU003346"/>
    </source>
</evidence>
<dbReference type="InterPro" id="IPR050360">
    <property type="entry name" value="MFS_Sugar_Transporters"/>
</dbReference>
<accession>A0A8H7RE96</accession>
<feature type="transmembrane region" description="Helical" evidence="8">
    <location>
        <begin position="274"/>
        <end position="300"/>
    </location>
</feature>
<dbReference type="AlphaFoldDB" id="A0A8H7RE96"/>
<feature type="domain" description="Major facilitator superfamily (MFS) profile" evidence="9">
    <location>
        <begin position="22"/>
        <end position="463"/>
    </location>
</feature>
<dbReference type="PROSITE" id="PS50850">
    <property type="entry name" value="MFS"/>
    <property type="match status" value="1"/>
</dbReference>
<reference evidence="10" key="1">
    <citation type="submission" date="2020-12" db="EMBL/GenBank/DDBJ databases">
        <title>Metabolic potential, ecology and presence of endohyphal bacteria is reflected in genomic diversity of Mucoromycotina.</title>
        <authorList>
            <person name="Muszewska A."/>
            <person name="Okrasinska A."/>
            <person name="Steczkiewicz K."/>
            <person name="Drgas O."/>
            <person name="Orlowska M."/>
            <person name="Perlinska-Lenart U."/>
            <person name="Aleksandrzak-Piekarczyk T."/>
            <person name="Szatraj K."/>
            <person name="Zielenkiewicz U."/>
            <person name="Pilsyk S."/>
            <person name="Malc E."/>
            <person name="Mieczkowski P."/>
            <person name="Kruszewska J.S."/>
            <person name="Biernat P."/>
            <person name="Pawlowska J."/>
        </authorList>
    </citation>
    <scope>NUCLEOTIDE SEQUENCE</scope>
    <source>
        <strain evidence="10">CBS 226.32</strain>
    </source>
</reference>
<dbReference type="InterPro" id="IPR036259">
    <property type="entry name" value="MFS_trans_sf"/>
</dbReference>
<evidence type="ECO:0000256" key="4">
    <source>
        <dbReference type="ARBA" id="ARBA00022692"/>
    </source>
</evidence>
<dbReference type="NCBIfam" id="TIGR00879">
    <property type="entry name" value="SP"/>
    <property type="match status" value="1"/>
</dbReference>
<dbReference type="PANTHER" id="PTHR48022:SF78">
    <property type="entry name" value="MONOSACCHARIDE TRANSPORTER, PUTATIVE (AFU_ORTHOLOGUE AFUA_2G02110)-RELATED"/>
    <property type="match status" value="1"/>
</dbReference>
<feature type="transmembrane region" description="Helical" evidence="8">
    <location>
        <begin position="181"/>
        <end position="202"/>
    </location>
</feature>
<keyword evidence="6 8" id="KW-0472">Membrane</keyword>
<evidence type="ECO:0000256" key="8">
    <source>
        <dbReference type="SAM" id="Phobius"/>
    </source>
</evidence>
<dbReference type="PROSITE" id="PS00216">
    <property type="entry name" value="SUGAR_TRANSPORT_1"/>
    <property type="match status" value="1"/>
</dbReference>
<dbReference type="InterPro" id="IPR003663">
    <property type="entry name" value="Sugar/inositol_transpt"/>
</dbReference>
<dbReference type="FunFam" id="1.20.1250.20:FF:000090">
    <property type="entry name" value="MFS sugar transporter, putative"/>
    <property type="match status" value="1"/>
</dbReference>
<dbReference type="InterPro" id="IPR005828">
    <property type="entry name" value="MFS_sugar_transport-like"/>
</dbReference>